<name>A0A0E9T578_ANGAN</name>
<proteinExistence type="predicted"/>
<accession>A0A0E9T578</accession>
<sequence length="39" mass="4514">MQEALNIPCQPSQRVVERPGSTEQLWACTIKDEEELQKQ</sequence>
<reference evidence="1" key="2">
    <citation type="journal article" date="2015" name="Fish Shellfish Immunol.">
        <title>Early steps in the European eel (Anguilla anguilla)-Vibrio vulnificus interaction in the gills: Role of the RtxA13 toxin.</title>
        <authorList>
            <person name="Callol A."/>
            <person name="Pajuelo D."/>
            <person name="Ebbesson L."/>
            <person name="Teles M."/>
            <person name="MacKenzie S."/>
            <person name="Amaro C."/>
        </authorList>
    </citation>
    <scope>NUCLEOTIDE SEQUENCE</scope>
</reference>
<protein>
    <submittedName>
        <fullName evidence="1">Uncharacterized protein</fullName>
    </submittedName>
</protein>
<dbReference type="AlphaFoldDB" id="A0A0E9T578"/>
<dbReference type="EMBL" id="GBXM01060779">
    <property type="protein sequence ID" value="JAH47798.1"/>
    <property type="molecule type" value="Transcribed_RNA"/>
</dbReference>
<organism evidence="1">
    <name type="scientific">Anguilla anguilla</name>
    <name type="common">European freshwater eel</name>
    <name type="synonym">Muraena anguilla</name>
    <dbReference type="NCBI Taxonomy" id="7936"/>
    <lineage>
        <taxon>Eukaryota</taxon>
        <taxon>Metazoa</taxon>
        <taxon>Chordata</taxon>
        <taxon>Craniata</taxon>
        <taxon>Vertebrata</taxon>
        <taxon>Euteleostomi</taxon>
        <taxon>Actinopterygii</taxon>
        <taxon>Neopterygii</taxon>
        <taxon>Teleostei</taxon>
        <taxon>Anguilliformes</taxon>
        <taxon>Anguillidae</taxon>
        <taxon>Anguilla</taxon>
    </lineage>
</organism>
<evidence type="ECO:0000313" key="1">
    <source>
        <dbReference type="EMBL" id="JAH47798.1"/>
    </source>
</evidence>
<dbReference type="EMBL" id="GBXM01071346">
    <property type="protein sequence ID" value="JAH37231.1"/>
    <property type="molecule type" value="Transcribed_RNA"/>
</dbReference>
<reference evidence="1" key="1">
    <citation type="submission" date="2014-11" db="EMBL/GenBank/DDBJ databases">
        <authorList>
            <person name="Amaro Gonzalez C."/>
        </authorList>
    </citation>
    <scope>NUCLEOTIDE SEQUENCE</scope>
</reference>